<dbReference type="AlphaFoldDB" id="X6LB22"/>
<organism evidence="2 3">
    <name type="scientific">Reticulomyxa filosa</name>
    <dbReference type="NCBI Taxonomy" id="46433"/>
    <lineage>
        <taxon>Eukaryota</taxon>
        <taxon>Sar</taxon>
        <taxon>Rhizaria</taxon>
        <taxon>Retaria</taxon>
        <taxon>Foraminifera</taxon>
        <taxon>Monothalamids</taxon>
        <taxon>Reticulomyxidae</taxon>
        <taxon>Reticulomyxa</taxon>
    </lineage>
</organism>
<accession>X6LB22</accession>
<sequence length="87" mass="10269">MEKMKQSLEAAQERKVNDGLAAGSSNDNSMYLTAKEKKRFAKKKVSFFQKKTYYNQLQFVDTLKKKNQIFIVKRGFLKKIQSDFFFL</sequence>
<evidence type="ECO:0000256" key="1">
    <source>
        <dbReference type="SAM" id="MobiDB-lite"/>
    </source>
</evidence>
<protein>
    <submittedName>
        <fullName evidence="2">Uncharacterized protein</fullName>
    </submittedName>
</protein>
<comment type="caution">
    <text evidence="2">The sequence shown here is derived from an EMBL/GenBank/DDBJ whole genome shotgun (WGS) entry which is preliminary data.</text>
</comment>
<dbReference type="EMBL" id="ASPP01046381">
    <property type="protein sequence ID" value="ETN98570.1"/>
    <property type="molecule type" value="Genomic_DNA"/>
</dbReference>
<evidence type="ECO:0000313" key="3">
    <source>
        <dbReference type="Proteomes" id="UP000023152"/>
    </source>
</evidence>
<proteinExistence type="predicted"/>
<gene>
    <name evidence="2" type="ORF">RFI_38921</name>
</gene>
<dbReference type="Proteomes" id="UP000023152">
    <property type="component" value="Unassembled WGS sequence"/>
</dbReference>
<feature type="compositionally biased region" description="Basic and acidic residues" evidence="1">
    <location>
        <begin position="1"/>
        <end position="17"/>
    </location>
</feature>
<name>X6LB22_RETFI</name>
<evidence type="ECO:0000313" key="2">
    <source>
        <dbReference type="EMBL" id="ETN98570.1"/>
    </source>
</evidence>
<reference evidence="2 3" key="1">
    <citation type="journal article" date="2013" name="Curr. Biol.">
        <title>The Genome of the Foraminiferan Reticulomyxa filosa.</title>
        <authorList>
            <person name="Glockner G."/>
            <person name="Hulsmann N."/>
            <person name="Schleicher M."/>
            <person name="Noegel A.A."/>
            <person name="Eichinger L."/>
            <person name="Gallinger C."/>
            <person name="Pawlowski J."/>
            <person name="Sierra R."/>
            <person name="Euteneuer U."/>
            <person name="Pillet L."/>
            <person name="Moustafa A."/>
            <person name="Platzer M."/>
            <person name="Groth M."/>
            <person name="Szafranski K."/>
            <person name="Schliwa M."/>
        </authorList>
    </citation>
    <scope>NUCLEOTIDE SEQUENCE [LARGE SCALE GENOMIC DNA]</scope>
</reference>
<keyword evidence="3" id="KW-1185">Reference proteome</keyword>
<feature type="region of interest" description="Disordered" evidence="1">
    <location>
        <begin position="1"/>
        <end position="27"/>
    </location>
</feature>